<keyword evidence="2" id="KW-0131">Cell cycle</keyword>
<evidence type="ECO:0000256" key="2">
    <source>
        <dbReference type="HAMAP-Rule" id="MF_02066"/>
    </source>
</evidence>
<keyword evidence="1 2" id="KW-0732">Signal</keyword>
<evidence type="ECO:0000259" key="5">
    <source>
        <dbReference type="Pfam" id="PF16331"/>
    </source>
</evidence>
<dbReference type="InterPro" id="IPR034706">
    <property type="entry name" value="CpoB"/>
</dbReference>
<dbReference type="EMBL" id="JBHSMX010000065">
    <property type="protein sequence ID" value="MFC5523442.1"/>
    <property type="molecule type" value="Genomic_DNA"/>
</dbReference>
<dbReference type="Pfam" id="PF16331">
    <property type="entry name" value="TolA_bind_tri"/>
    <property type="match status" value="1"/>
</dbReference>
<keyword evidence="2" id="KW-0132">Cell division</keyword>
<evidence type="ECO:0000256" key="1">
    <source>
        <dbReference type="ARBA" id="ARBA00022729"/>
    </source>
</evidence>
<keyword evidence="3" id="KW-0802">TPR repeat</keyword>
<keyword evidence="2" id="KW-0574">Periplasm</keyword>
<feature type="signal peptide" evidence="2">
    <location>
        <begin position="1"/>
        <end position="21"/>
    </location>
</feature>
<comment type="subcellular location">
    <subcellularLocation>
        <location evidence="2">Periplasm</location>
    </subcellularLocation>
</comment>
<dbReference type="SUPFAM" id="SSF48452">
    <property type="entry name" value="TPR-like"/>
    <property type="match status" value="1"/>
</dbReference>
<dbReference type="InterPro" id="IPR011990">
    <property type="entry name" value="TPR-like_helical_dom_sf"/>
</dbReference>
<dbReference type="NCBIfam" id="TIGR02795">
    <property type="entry name" value="tol_pal_ybgF"/>
    <property type="match status" value="1"/>
</dbReference>
<dbReference type="InterPro" id="IPR014162">
    <property type="entry name" value="CpoB_C"/>
</dbReference>
<feature type="domain" description="Outer membrane lipoprotein BamD-like" evidence="4">
    <location>
        <begin position="132"/>
        <end position="253"/>
    </location>
</feature>
<keyword evidence="7" id="KW-1185">Reference proteome</keyword>
<accession>A0ABW0QII2</accession>
<dbReference type="Pfam" id="PF13525">
    <property type="entry name" value="YfiO"/>
    <property type="match status" value="1"/>
</dbReference>
<evidence type="ECO:0000313" key="6">
    <source>
        <dbReference type="EMBL" id="MFC5523442.1"/>
    </source>
</evidence>
<gene>
    <name evidence="6" type="primary">ybgF</name>
    <name evidence="2" type="synonym">cpoB</name>
    <name evidence="6" type="ORF">ACFPP7_21365</name>
</gene>
<evidence type="ECO:0000256" key="3">
    <source>
        <dbReference type="PROSITE-ProRule" id="PRU00339"/>
    </source>
</evidence>
<comment type="function">
    <text evidence="2">Mediates coordination of peptidoglycan synthesis and outer membrane constriction during cell division.</text>
</comment>
<comment type="caution">
    <text evidence="6">The sequence shown here is derived from an EMBL/GenBank/DDBJ whole genome shotgun (WGS) entry which is preliminary data.</text>
</comment>
<dbReference type="RefSeq" id="WP_068832763.1">
    <property type="nucleotide sequence ID" value="NZ_JBHSMX010000065.1"/>
</dbReference>
<reference evidence="7" key="1">
    <citation type="journal article" date="2019" name="Int. J. Syst. Evol. Microbiol.">
        <title>The Global Catalogue of Microorganisms (GCM) 10K type strain sequencing project: providing services to taxonomists for standard genome sequencing and annotation.</title>
        <authorList>
            <consortium name="The Broad Institute Genomics Platform"/>
            <consortium name="The Broad Institute Genome Sequencing Center for Infectious Disease"/>
            <person name="Wu L."/>
            <person name="Ma J."/>
        </authorList>
    </citation>
    <scope>NUCLEOTIDE SEQUENCE [LARGE SCALE GENOMIC DNA]</scope>
    <source>
        <strain evidence="7">CGMCC 4.7277</strain>
    </source>
</reference>
<dbReference type="PROSITE" id="PS50005">
    <property type="entry name" value="TPR"/>
    <property type="match status" value="1"/>
</dbReference>
<feature type="repeat" description="TPR" evidence="3">
    <location>
        <begin position="169"/>
        <end position="202"/>
    </location>
</feature>
<dbReference type="InterPro" id="IPR039565">
    <property type="entry name" value="BamD-like"/>
</dbReference>
<protein>
    <recommendedName>
        <fullName evidence="2">Cell division coordinator CpoB</fullName>
    </recommendedName>
</protein>
<dbReference type="Gene3D" id="1.25.40.10">
    <property type="entry name" value="Tetratricopeptide repeat domain"/>
    <property type="match status" value="1"/>
</dbReference>
<dbReference type="Proteomes" id="UP001596084">
    <property type="component" value="Unassembled WGS sequence"/>
</dbReference>
<comment type="similarity">
    <text evidence="2">Belongs to the CpoB family.</text>
</comment>
<organism evidence="6 7">
    <name type="scientific">Polaromonas jejuensis</name>
    <dbReference type="NCBI Taxonomy" id="457502"/>
    <lineage>
        <taxon>Bacteria</taxon>
        <taxon>Pseudomonadati</taxon>
        <taxon>Pseudomonadota</taxon>
        <taxon>Betaproteobacteria</taxon>
        <taxon>Burkholderiales</taxon>
        <taxon>Comamonadaceae</taxon>
        <taxon>Polaromonas</taxon>
    </lineage>
</organism>
<dbReference type="HAMAP" id="MF_02066">
    <property type="entry name" value="CpoB"/>
    <property type="match status" value="1"/>
</dbReference>
<keyword evidence="2" id="KW-0175">Coiled coil</keyword>
<evidence type="ECO:0000313" key="7">
    <source>
        <dbReference type="Proteomes" id="UP001596084"/>
    </source>
</evidence>
<sequence length="253" mass="28084" precursor="true">MKIFRAAAAVAVCLFAFNASAALFEDDEARRAILDLRQKFDASQQRNADEFKKAADDSAQLRRSVLDLSNQIEALRAEVASMRGQNEKLARDLADAQRTQKDLTQGVDERLRKFEPGKVTVDGKEFVADPAEKQEFEAALATLRRGDFAGAQTSFVAFMKRYPQSGYRSSSLFWLGNAQYALRDYKNAVANFRSLVAAEPAHLRAPEALLSIANCQLELKDAKSARKSLEDLVKTYPQSEAASAAKERLAKLK</sequence>
<dbReference type="InterPro" id="IPR019734">
    <property type="entry name" value="TPR_rpt"/>
</dbReference>
<evidence type="ECO:0000259" key="4">
    <source>
        <dbReference type="Pfam" id="PF13525"/>
    </source>
</evidence>
<dbReference type="InterPro" id="IPR032519">
    <property type="entry name" value="YbgF_tri"/>
</dbReference>
<feature type="chain" id="PRO_5044937814" description="Cell division coordinator CpoB" evidence="2">
    <location>
        <begin position="22"/>
        <end position="253"/>
    </location>
</feature>
<feature type="domain" description="YbgF trimerisation" evidence="5">
    <location>
        <begin position="63"/>
        <end position="118"/>
    </location>
</feature>
<dbReference type="Gene3D" id="1.20.5.110">
    <property type="match status" value="1"/>
</dbReference>
<name>A0ABW0QII2_9BURK</name>
<proteinExistence type="inferred from homology"/>
<feature type="coiled-coil region" evidence="2">
    <location>
        <begin position="58"/>
        <end position="99"/>
    </location>
</feature>